<sequence>MLKKFKAFIMQDSQRVWSALVMIVVLGVVFWINNRELTWASMGVLYLIAMYEATKLYQINLHTFSIILAVVLWVALYFSTKQAHMVVATLGLCAASIYAIRDNSDSGFKLIAPFIYPSLPFVSLYSLYCLGVGYLVWLIIVVAIADIFAYYGGKKLGRTPLCAMSPKKTIEGALCGIVGGVIAGSVAGIGIFGTFPIAAISSVFIIICSIIGDLFESALKRRANLKDSGTILPGHGGILDRIDAILFGSVAMLFILSLLTMYHP</sequence>
<protein>
    <recommendedName>
        <fullName evidence="7 18">Phosphatidate cytidylyltransferase</fullName>
        <ecNumber evidence="6 18">2.7.7.41</ecNumber>
    </recommendedName>
</protein>
<feature type="transmembrane region" description="Helical" evidence="19">
    <location>
        <begin position="172"/>
        <end position="191"/>
    </location>
</feature>
<dbReference type="GO" id="GO:0016024">
    <property type="term" value="P:CDP-diacylglycerol biosynthetic process"/>
    <property type="evidence" value="ECO:0007669"/>
    <property type="project" value="UniProtKB-UniPathway"/>
</dbReference>
<evidence type="ECO:0000256" key="3">
    <source>
        <dbReference type="ARBA" id="ARBA00005119"/>
    </source>
</evidence>
<dbReference type="RefSeq" id="WP_115542134.1">
    <property type="nucleotide sequence ID" value="NZ_NXLQ01000001.1"/>
</dbReference>
<dbReference type="EC" id="2.7.7.41" evidence="6 18"/>
<evidence type="ECO:0000256" key="12">
    <source>
        <dbReference type="ARBA" id="ARBA00022695"/>
    </source>
</evidence>
<dbReference type="AlphaFoldDB" id="A0A3D8IQP4"/>
<evidence type="ECO:0000256" key="7">
    <source>
        <dbReference type="ARBA" id="ARBA00019373"/>
    </source>
</evidence>
<gene>
    <name evidence="20" type="ORF">CQA53_00960</name>
</gene>
<reference evidence="20 21" key="1">
    <citation type="submission" date="2018-04" db="EMBL/GenBank/DDBJ databases">
        <title>Novel Campyloabacter and Helicobacter Species and Strains.</title>
        <authorList>
            <person name="Mannion A.J."/>
            <person name="Shen Z."/>
            <person name="Fox J.G."/>
        </authorList>
    </citation>
    <scope>NUCLEOTIDE SEQUENCE [LARGE SCALE GENOMIC DNA]</scope>
    <source>
        <strain evidence="20 21">MIT 17-337</strain>
    </source>
</reference>
<dbReference type="GO" id="GO:0005886">
    <property type="term" value="C:plasma membrane"/>
    <property type="evidence" value="ECO:0007669"/>
    <property type="project" value="UniProtKB-SubCell"/>
</dbReference>
<evidence type="ECO:0000256" key="1">
    <source>
        <dbReference type="ARBA" id="ARBA00001698"/>
    </source>
</evidence>
<keyword evidence="15 19" id="KW-0472">Membrane</keyword>
<comment type="pathway">
    <text evidence="4">Lipid metabolism.</text>
</comment>
<evidence type="ECO:0000256" key="2">
    <source>
        <dbReference type="ARBA" id="ARBA00004651"/>
    </source>
</evidence>
<feature type="transmembrane region" description="Helical" evidence="19">
    <location>
        <begin position="244"/>
        <end position="262"/>
    </location>
</feature>
<keyword evidence="16" id="KW-0594">Phospholipid biosynthesis</keyword>
<feature type="transmembrane region" description="Helical" evidence="19">
    <location>
        <begin position="84"/>
        <end position="100"/>
    </location>
</feature>
<dbReference type="UniPathway" id="UPA00557">
    <property type="reaction ID" value="UER00614"/>
</dbReference>
<evidence type="ECO:0000256" key="6">
    <source>
        <dbReference type="ARBA" id="ARBA00012487"/>
    </source>
</evidence>
<comment type="subcellular location">
    <subcellularLocation>
        <location evidence="2">Cell membrane</location>
        <topology evidence="2">Multi-pass membrane protein</topology>
    </subcellularLocation>
</comment>
<dbReference type="PANTHER" id="PTHR46382">
    <property type="entry name" value="PHOSPHATIDATE CYTIDYLYLTRANSFERASE"/>
    <property type="match status" value="1"/>
</dbReference>
<name>A0A3D8IQP4_9HELI</name>
<organism evidence="20 21">
    <name type="scientific">Helicobacter didelphidarum</name>
    <dbReference type="NCBI Taxonomy" id="2040648"/>
    <lineage>
        <taxon>Bacteria</taxon>
        <taxon>Pseudomonadati</taxon>
        <taxon>Campylobacterota</taxon>
        <taxon>Epsilonproteobacteria</taxon>
        <taxon>Campylobacterales</taxon>
        <taxon>Helicobacteraceae</taxon>
        <taxon>Helicobacter</taxon>
    </lineage>
</organism>
<keyword evidence="14" id="KW-0443">Lipid metabolism</keyword>
<evidence type="ECO:0000256" key="8">
    <source>
        <dbReference type="ARBA" id="ARBA00022475"/>
    </source>
</evidence>
<evidence type="ECO:0000256" key="16">
    <source>
        <dbReference type="ARBA" id="ARBA00023209"/>
    </source>
</evidence>
<evidence type="ECO:0000256" key="10">
    <source>
        <dbReference type="ARBA" id="ARBA00022679"/>
    </source>
</evidence>
<evidence type="ECO:0000256" key="13">
    <source>
        <dbReference type="ARBA" id="ARBA00022989"/>
    </source>
</evidence>
<keyword evidence="13 19" id="KW-1133">Transmembrane helix</keyword>
<keyword evidence="9" id="KW-0444">Lipid biosynthesis</keyword>
<keyword evidence="12 18" id="KW-0548">Nucleotidyltransferase</keyword>
<comment type="caution">
    <text evidence="20">The sequence shown here is derived from an EMBL/GenBank/DDBJ whole genome shotgun (WGS) entry which is preliminary data.</text>
</comment>
<evidence type="ECO:0000256" key="17">
    <source>
        <dbReference type="ARBA" id="ARBA00023264"/>
    </source>
</evidence>
<evidence type="ECO:0000256" key="19">
    <source>
        <dbReference type="SAM" id="Phobius"/>
    </source>
</evidence>
<keyword evidence="10 18" id="KW-0808">Transferase</keyword>
<evidence type="ECO:0000256" key="4">
    <source>
        <dbReference type="ARBA" id="ARBA00005189"/>
    </source>
</evidence>
<dbReference type="OrthoDB" id="9799199at2"/>
<dbReference type="PANTHER" id="PTHR46382:SF1">
    <property type="entry name" value="PHOSPHATIDATE CYTIDYLYLTRANSFERASE"/>
    <property type="match status" value="1"/>
</dbReference>
<keyword evidence="21" id="KW-1185">Reference proteome</keyword>
<evidence type="ECO:0000256" key="5">
    <source>
        <dbReference type="ARBA" id="ARBA00010185"/>
    </source>
</evidence>
<evidence type="ECO:0000256" key="18">
    <source>
        <dbReference type="RuleBase" id="RU003938"/>
    </source>
</evidence>
<feature type="transmembrane region" description="Helical" evidence="19">
    <location>
        <begin position="16"/>
        <end position="32"/>
    </location>
</feature>
<dbReference type="PROSITE" id="PS01315">
    <property type="entry name" value="CDS"/>
    <property type="match status" value="1"/>
</dbReference>
<dbReference type="Pfam" id="PF01148">
    <property type="entry name" value="CTP_transf_1"/>
    <property type="match status" value="1"/>
</dbReference>
<feature type="transmembrane region" description="Helical" evidence="19">
    <location>
        <begin position="61"/>
        <end position="78"/>
    </location>
</feature>
<keyword evidence="8" id="KW-1003">Cell membrane</keyword>
<dbReference type="InterPro" id="IPR000374">
    <property type="entry name" value="PC_trans"/>
</dbReference>
<feature type="transmembrane region" description="Helical" evidence="19">
    <location>
        <begin position="134"/>
        <end position="151"/>
    </location>
</feature>
<evidence type="ECO:0000256" key="11">
    <source>
        <dbReference type="ARBA" id="ARBA00022692"/>
    </source>
</evidence>
<evidence type="ECO:0000313" key="20">
    <source>
        <dbReference type="EMBL" id="RDU67608.1"/>
    </source>
</evidence>
<accession>A0A3D8IQP4</accession>
<proteinExistence type="inferred from homology"/>
<comment type="similarity">
    <text evidence="5 18">Belongs to the CDS family.</text>
</comment>
<evidence type="ECO:0000256" key="14">
    <source>
        <dbReference type="ARBA" id="ARBA00023098"/>
    </source>
</evidence>
<evidence type="ECO:0000313" key="21">
    <source>
        <dbReference type="Proteomes" id="UP000256379"/>
    </source>
</evidence>
<feature type="transmembrane region" description="Helical" evidence="19">
    <location>
        <begin position="197"/>
        <end position="215"/>
    </location>
</feature>
<comment type="pathway">
    <text evidence="3 18">Phospholipid metabolism; CDP-diacylglycerol biosynthesis; CDP-diacylglycerol from sn-glycerol 3-phosphate: step 3/3.</text>
</comment>
<comment type="catalytic activity">
    <reaction evidence="1 18">
        <text>a 1,2-diacyl-sn-glycero-3-phosphate + CTP + H(+) = a CDP-1,2-diacyl-sn-glycerol + diphosphate</text>
        <dbReference type="Rhea" id="RHEA:16229"/>
        <dbReference type="ChEBI" id="CHEBI:15378"/>
        <dbReference type="ChEBI" id="CHEBI:33019"/>
        <dbReference type="ChEBI" id="CHEBI:37563"/>
        <dbReference type="ChEBI" id="CHEBI:58332"/>
        <dbReference type="ChEBI" id="CHEBI:58608"/>
        <dbReference type="EC" id="2.7.7.41"/>
    </reaction>
</comment>
<dbReference type="GO" id="GO:0004605">
    <property type="term" value="F:phosphatidate cytidylyltransferase activity"/>
    <property type="evidence" value="ECO:0007669"/>
    <property type="project" value="UniProtKB-EC"/>
</dbReference>
<dbReference type="EMBL" id="NXLQ01000001">
    <property type="protein sequence ID" value="RDU67608.1"/>
    <property type="molecule type" value="Genomic_DNA"/>
</dbReference>
<keyword evidence="11 18" id="KW-0812">Transmembrane</keyword>
<keyword evidence="17" id="KW-1208">Phospholipid metabolism</keyword>
<evidence type="ECO:0000256" key="15">
    <source>
        <dbReference type="ARBA" id="ARBA00023136"/>
    </source>
</evidence>
<dbReference type="Proteomes" id="UP000256379">
    <property type="component" value="Unassembled WGS sequence"/>
</dbReference>
<evidence type="ECO:0000256" key="9">
    <source>
        <dbReference type="ARBA" id="ARBA00022516"/>
    </source>
</evidence>